<dbReference type="InParanoid" id="A0A2V0PTA8"/>
<evidence type="ECO:0000256" key="4">
    <source>
        <dbReference type="ARBA" id="ARBA00022490"/>
    </source>
</evidence>
<dbReference type="InterPro" id="IPR001494">
    <property type="entry name" value="Importin-beta_N"/>
</dbReference>
<evidence type="ECO:0000256" key="1">
    <source>
        <dbReference type="ARBA" id="ARBA00004123"/>
    </source>
</evidence>
<feature type="domain" description="Importin N-terminal" evidence="7">
    <location>
        <begin position="26"/>
        <end position="105"/>
    </location>
</feature>
<accession>A0A2V0PTA8</accession>
<dbReference type="OrthoDB" id="3268246at2759"/>
<evidence type="ECO:0000256" key="3">
    <source>
        <dbReference type="ARBA" id="ARBA00022448"/>
    </source>
</evidence>
<dbReference type="SUPFAM" id="SSF48371">
    <property type="entry name" value="ARM repeat"/>
    <property type="match status" value="1"/>
</dbReference>
<dbReference type="PANTHER" id="PTHR10997:SF8">
    <property type="entry name" value="EXPORTIN-2"/>
    <property type="match status" value="1"/>
</dbReference>
<dbReference type="InterPro" id="IPR011989">
    <property type="entry name" value="ARM-like"/>
</dbReference>
<dbReference type="GO" id="GO:0005049">
    <property type="term" value="F:nuclear export signal receptor activity"/>
    <property type="evidence" value="ECO:0007669"/>
    <property type="project" value="TreeGrafter"/>
</dbReference>
<proteinExistence type="predicted"/>
<keyword evidence="9" id="KW-1185">Reference proteome</keyword>
<dbReference type="GO" id="GO:0006606">
    <property type="term" value="P:protein import into nucleus"/>
    <property type="evidence" value="ECO:0007669"/>
    <property type="project" value="TreeGrafter"/>
</dbReference>
<comment type="subcellular location">
    <subcellularLocation>
        <location evidence="2">Cytoplasm</location>
    </subcellularLocation>
    <subcellularLocation>
        <location evidence="1">Nucleus</location>
    </subcellularLocation>
</comment>
<evidence type="ECO:0000256" key="5">
    <source>
        <dbReference type="ARBA" id="ARBA00022927"/>
    </source>
</evidence>
<keyword evidence="6" id="KW-0539">Nucleus</keyword>
<dbReference type="SMART" id="SM00913">
    <property type="entry name" value="IBN_N"/>
    <property type="match status" value="1"/>
</dbReference>
<dbReference type="GO" id="GO:0031267">
    <property type="term" value="F:small GTPase binding"/>
    <property type="evidence" value="ECO:0007669"/>
    <property type="project" value="InterPro"/>
</dbReference>
<dbReference type="PANTHER" id="PTHR10997">
    <property type="entry name" value="IMPORTIN-7, 8, 11"/>
    <property type="match status" value="1"/>
</dbReference>
<keyword evidence="3" id="KW-0813">Transport</keyword>
<reference evidence="8 9" key="1">
    <citation type="journal article" date="2018" name="Sci. Rep.">
        <title>Raphidocelis subcapitata (=Pseudokirchneriella subcapitata) provides an insight into genome evolution and environmental adaptations in the Sphaeropleales.</title>
        <authorList>
            <person name="Suzuki S."/>
            <person name="Yamaguchi H."/>
            <person name="Nakajima N."/>
            <person name="Kawachi M."/>
        </authorList>
    </citation>
    <scope>NUCLEOTIDE SEQUENCE [LARGE SCALE GENOMIC DNA]</scope>
    <source>
        <strain evidence="8 9">NIES-35</strain>
    </source>
</reference>
<feature type="non-terminal residue" evidence="8">
    <location>
        <position position="459"/>
    </location>
</feature>
<dbReference type="PROSITE" id="PS50166">
    <property type="entry name" value="IMPORTIN_B_NT"/>
    <property type="match status" value="1"/>
</dbReference>
<dbReference type="STRING" id="307507.A0A2V0PTA8"/>
<dbReference type="Pfam" id="PF03810">
    <property type="entry name" value="IBN_N"/>
    <property type="match status" value="1"/>
</dbReference>
<keyword evidence="4" id="KW-0963">Cytoplasm</keyword>
<dbReference type="Gene3D" id="1.25.10.10">
    <property type="entry name" value="Leucine-rich Repeat Variant"/>
    <property type="match status" value="2"/>
</dbReference>
<dbReference type="Pfam" id="PF08506">
    <property type="entry name" value="Cse1"/>
    <property type="match status" value="1"/>
</dbReference>
<comment type="caution">
    <text evidence="8">The sequence shown here is derived from an EMBL/GenBank/DDBJ whole genome shotgun (WGS) entry which is preliminary data.</text>
</comment>
<sequence length="459" mass="49468">MEPAVQQLAEVFARTVANDREVIKTAEEQLKSVSQQPGYGITVLKVVAAGEALGMDVRLAAAVTFKNLVKYRWVPTEVAQDAGALPVPDAEKEQIRQLLTGLMLSTPPLVRAQLSEALAIISGHDFPMRWPGLLPELVARLQTDDLGVVNGVAATANSIFKRYRNQYGSNDLVAELAASQEVFAQPALDALVATSKAVPALAAAGRTEQLRTAVSTLRLLCRIFFSLNSPGLTPLMESQLDTWMGEFHGFLALADAPALAEKDPTQEAPLDGLKAAVCANINLFMEIAEEEFAKFLQTFVTDVWHLLTSVSGRSGQDGLAMAATRFLTTVARSVHHTLFAEAAVLKQICESIVLPNLKVLPELQDPDVDARPILKADALKFVTVFRSQLPPAAALALMPSLISLLRAEAYVVHSYAATAVERFLALREAGGRPRLAAGEVAPLARPLLEALFAAFKHPE</sequence>
<evidence type="ECO:0000259" key="7">
    <source>
        <dbReference type="PROSITE" id="PS50166"/>
    </source>
</evidence>
<dbReference type="GO" id="GO:0006611">
    <property type="term" value="P:protein export from nucleus"/>
    <property type="evidence" value="ECO:0007669"/>
    <property type="project" value="TreeGrafter"/>
</dbReference>
<dbReference type="GO" id="GO:0005635">
    <property type="term" value="C:nuclear envelope"/>
    <property type="evidence" value="ECO:0007669"/>
    <property type="project" value="TreeGrafter"/>
</dbReference>
<evidence type="ECO:0000313" key="8">
    <source>
        <dbReference type="EMBL" id="GBG00626.1"/>
    </source>
</evidence>
<organism evidence="8 9">
    <name type="scientific">Raphidocelis subcapitata</name>
    <dbReference type="NCBI Taxonomy" id="307507"/>
    <lineage>
        <taxon>Eukaryota</taxon>
        <taxon>Viridiplantae</taxon>
        <taxon>Chlorophyta</taxon>
        <taxon>core chlorophytes</taxon>
        <taxon>Chlorophyceae</taxon>
        <taxon>CS clade</taxon>
        <taxon>Sphaeropleales</taxon>
        <taxon>Selenastraceae</taxon>
        <taxon>Raphidocelis</taxon>
    </lineage>
</organism>
<evidence type="ECO:0000313" key="9">
    <source>
        <dbReference type="Proteomes" id="UP000247498"/>
    </source>
</evidence>
<evidence type="ECO:0000256" key="6">
    <source>
        <dbReference type="ARBA" id="ARBA00023242"/>
    </source>
</evidence>
<dbReference type="InterPro" id="IPR013713">
    <property type="entry name" value="XPO2_central"/>
</dbReference>
<dbReference type="GO" id="GO:0005829">
    <property type="term" value="C:cytosol"/>
    <property type="evidence" value="ECO:0007669"/>
    <property type="project" value="TreeGrafter"/>
</dbReference>
<keyword evidence="5" id="KW-0653">Protein transport</keyword>
<dbReference type="EMBL" id="BDRX01000267">
    <property type="protein sequence ID" value="GBG00626.1"/>
    <property type="molecule type" value="Genomic_DNA"/>
</dbReference>
<name>A0A2V0PTA8_9CHLO</name>
<gene>
    <name evidence="8" type="ORF">Rsub_13380</name>
</gene>
<evidence type="ECO:0000256" key="2">
    <source>
        <dbReference type="ARBA" id="ARBA00004496"/>
    </source>
</evidence>
<dbReference type="InterPro" id="IPR016024">
    <property type="entry name" value="ARM-type_fold"/>
</dbReference>
<protein>
    <submittedName>
        <fullName evidence="8">Exportin</fullName>
    </submittedName>
</protein>
<dbReference type="Proteomes" id="UP000247498">
    <property type="component" value="Unassembled WGS sequence"/>
</dbReference>
<dbReference type="AlphaFoldDB" id="A0A2V0PTA8"/>